<comment type="caution">
    <text evidence="1">The sequence shown here is derived from an EMBL/GenBank/DDBJ whole genome shotgun (WGS) entry which is preliminary data.</text>
</comment>
<reference evidence="1 2" key="1">
    <citation type="submission" date="2019-09" db="EMBL/GenBank/DDBJ databases">
        <authorList>
            <person name="Ou C."/>
        </authorList>
    </citation>
    <scope>NUCLEOTIDE SEQUENCE [LARGE SCALE GENOMIC DNA]</scope>
    <source>
        <strain evidence="1">S2</strain>
        <tissue evidence="1">Leaf</tissue>
    </source>
</reference>
<sequence>MSAEEIMINANINQTLDNNRAPNVFITQVGGNPAHGTTTTLVTGNQTPNAATTPSCSEALFARPPHIMDQDESLEAISRQLARHDGLQ</sequence>
<protein>
    <submittedName>
        <fullName evidence="1">Uncharacterized protein</fullName>
    </submittedName>
</protein>
<accession>A0A5N5F333</accession>
<gene>
    <name evidence="1" type="ORF">D8674_000103</name>
</gene>
<reference evidence="2" key="2">
    <citation type="submission" date="2019-10" db="EMBL/GenBank/DDBJ databases">
        <title>A de novo genome assembly of a pear dwarfing rootstock.</title>
        <authorList>
            <person name="Wang F."/>
            <person name="Wang J."/>
            <person name="Li S."/>
            <person name="Zhang Y."/>
            <person name="Fang M."/>
            <person name="Ma L."/>
            <person name="Zhao Y."/>
            <person name="Jiang S."/>
        </authorList>
    </citation>
    <scope>NUCLEOTIDE SEQUENCE [LARGE SCALE GENOMIC DNA]</scope>
</reference>
<dbReference type="Proteomes" id="UP000327157">
    <property type="component" value="Chromosome 1"/>
</dbReference>
<dbReference type="AlphaFoldDB" id="A0A5N5F333"/>
<name>A0A5N5F333_9ROSA</name>
<keyword evidence="2" id="KW-1185">Reference proteome</keyword>
<organism evidence="1 2">
    <name type="scientific">Pyrus ussuriensis x Pyrus communis</name>
    <dbReference type="NCBI Taxonomy" id="2448454"/>
    <lineage>
        <taxon>Eukaryota</taxon>
        <taxon>Viridiplantae</taxon>
        <taxon>Streptophyta</taxon>
        <taxon>Embryophyta</taxon>
        <taxon>Tracheophyta</taxon>
        <taxon>Spermatophyta</taxon>
        <taxon>Magnoliopsida</taxon>
        <taxon>eudicotyledons</taxon>
        <taxon>Gunneridae</taxon>
        <taxon>Pentapetalae</taxon>
        <taxon>rosids</taxon>
        <taxon>fabids</taxon>
        <taxon>Rosales</taxon>
        <taxon>Rosaceae</taxon>
        <taxon>Amygdaloideae</taxon>
        <taxon>Maleae</taxon>
        <taxon>Pyrus</taxon>
    </lineage>
</organism>
<evidence type="ECO:0000313" key="1">
    <source>
        <dbReference type="EMBL" id="KAB2597183.1"/>
    </source>
</evidence>
<proteinExistence type="predicted"/>
<dbReference type="EMBL" id="SMOL01000768">
    <property type="protein sequence ID" value="KAB2597183.1"/>
    <property type="molecule type" value="Genomic_DNA"/>
</dbReference>
<evidence type="ECO:0000313" key="2">
    <source>
        <dbReference type="Proteomes" id="UP000327157"/>
    </source>
</evidence>
<reference evidence="1 2" key="3">
    <citation type="submission" date="2019-11" db="EMBL/GenBank/DDBJ databases">
        <title>A de novo genome assembly of a pear dwarfing rootstock.</title>
        <authorList>
            <person name="Wang F."/>
            <person name="Wang J."/>
            <person name="Li S."/>
            <person name="Zhang Y."/>
            <person name="Fang M."/>
            <person name="Ma L."/>
            <person name="Zhao Y."/>
            <person name="Jiang S."/>
        </authorList>
    </citation>
    <scope>NUCLEOTIDE SEQUENCE [LARGE SCALE GENOMIC DNA]</scope>
    <source>
        <strain evidence="1">S2</strain>
        <tissue evidence="1">Leaf</tissue>
    </source>
</reference>